<dbReference type="AlphaFoldDB" id="Q93T63"/>
<accession>Q93T63</accession>
<reference evidence="2" key="1">
    <citation type="journal article" date="2004" name="Plasmid">
        <title>Comparative genomics identified two conserved DNA modules in a corynebacterial plasmid family present in clinical isolates of the opportunistic human pathogen Corynebacterium jeikeium.</title>
        <authorList>
            <person name="Tauch A."/>
            <person name="Bischoff N."/>
            <person name="Puhler A."/>
            <person name="Kalinowski J."/>
        </authorList>
    </citation>
    <scope>NUCLEOTIDE SEQUENCE</scope>
    <source>
        <plasmid evidence="2">pK43</plasmid>
    </source>
</reference>
<dbReference type="InterPro" id="IPR045935">
    <property type="entry name" value="DUF6355"/>
</dbReference>
<keyword evidence="1" id="KW-0732">Signal</keyword>
<sequence length="104" mass="10670">MRNSRRIKAIAASLLLAGSASIAGASAASAAACGFTGLTSSHLGGGDDGKYEEGTYLNCDKSKQKIRVNYFYASEERCVSPGETHLSANPNLGALVGADKIGKC</sequence>
<proteinExistence type="predicted"/>
<evidence type="ECO:0000256" key="1">
    <source>
        <dbReference type="SAM" id="SignalP"/>
    </source>
</evidence>
<gene>
    <name evidence="2" type="primary">ypkA</name>
</gene>
<geneLocation type="plasmid" evidence="2">
    <name>pK43</name>
</geneLocation>
<dbReference type="RefSeq" id="WP_010925591.1">
    <property type="nucleotide sequence ID" value="NC_002775.1"/>
</dbReference>
<evidence type="ECO:0000313" key="2">
    <source>
        <dbReference type="EMBL" id="AAK52806.1"/>
    </source>
</evidence>
<keyword evidence="2" id="KW-0614">Plasmid</keyword>
<feature type="signal peptide" evidence="1">
    <location>
        <begin position="1"/>
        <end position="30"/>
    </location>
</feature>
<organism evidence="2">
    <name type="scientific">Corynebacterium jeikeium</name>
    <dbReference type="NCBI Taxonomy" id="38289"/>
    <lineage>
        <taxon>Bacteria</taxon>
        <taxon>Bacillati</taxon>
        <taxon>Actinomycetota</taxon>
        <taxon>Actinomycetes</taxon>
        <taxon>Mycobacteriales</taxon>
        <taxon>Corynebacteriaceae</taxon>
        <taxon>Corynebacterium</taxon>
    </lineage>
</organism>
<dbReference type="Pfam" id="PF19882">
    <property type="entry name" value="DUF6355"/>
    <property type="match status" value="1"/>
</dbReference>
<protein>
    <submittedName>
        <fullName evidence="2">YpkA</fullName>
    </submittedName>
</protein>
<dbReference type="PROSITE" id="PS51257">
    <property type="entry name" value="PROKAR_LIPOPROTEIN"/>
    <property type="match status" value="1"/>
</dbReference>
<name>Q93T63_CORJE</name>
<feature type="chain" id="PRO_5004321906" evidence="1">
    <location>
        <begin position="31"/>
        <end position="104"/>
    </location>
</feature>
<dbReference type="EMBL" id="AF364477">
    <property type="protein sequence ID" value="AAK52806.1"/>
    <property type="molecule type" value="Genomic_DNA"/>
</dbReference>